<sequence>MKNTPRWELRRPLRVVVAFMIAALVCAGVSACGGSGSSDPNTLNVLSWETYHNPAWLDAFSKETGIKVNVVNVGSADEMFAKVKANPNQFDIALVTSGWFDNYAKADLLEPIDADKVAAAPSPGFDWKTVASSGGKQYGVLYNWGDQPLAWLPGSIPNTPEMAKYLDDKGQPNDWNILWDPAFAGKVSLFDDPTAVLPMIPLALGMSDPYNLTAEQFTQVQEKLSALRPQIKRLTSGFNDQTTQFASGEATIGYLNNIASVPALRKEGKTLLVNNEVKQGVPAWSDNYAITKGGAAKIDSVYKFINYTMTVPWQARFIAASGNSGTLSLAQATSPEAVSAGLNQEALDATLIPATAGGENFFKGLKFFQPVENLSKRVEIWNQFKLGIGA</sequence>
<protein>
    <submittedName>
        <fullName evidence="5">ABC transporter substrate-binding protein</fullName>
    </submittedName>
</protein>
<organism evidence="5 6">
    <name type="scientific">Mycolicibacterium helvum</name>
    <dbReference type="NCBI Taxonomy" id="1534349"/>
    <lineage>
        <taxon>Bacteria</taxon>
        <taxon>Bacillati</taxon>
        <taxon>Actinomycetota</taxon>
        <taxon>Actinomycetes</taxon>
        <taxon>Mycobacteriales</taxon>
        <taxon>Mycobacteriaceae</taxon>
        <taxon>Mycolicibacterium</taxon>
    </lineage>
</organism>
<evidence type="ECO:0000256" key="1">
    <source>
        <dbReference type="ARBA" id="ARBA00004418"/>
    </source>
</evidence>
<dbReference type="EMBL" id="AP022596">
    <property type="protein sequence ID" value="BBY65537.1"/>
    <property type="molecule type" value="Genomic_DNA"/>
</dbReference>
<evidence type="ECO:0000256" key="2">
    <source>
        <dbReference type="ARBA" id="ARBA00022448"/>
    </source>
</evidence>
<comment type="subcellular location">
    <subcellularLocation>
        <location evidence="1">Periplasm</location>
    </subcellularLocation>
</comment>
<dbReference type="PRINTS" id="PR00909">
    <property type="entry name" value="SPERMDNBNDNG"/>
</dbReference>
<dbReference type="PANTHER" id="PTHR30222">
    <property type="entry name" value="SPERMIDINE/PUTRESCINE-BINDING PERIPLASMIC PROTEIN"/>
    <property type="match status" value="1"/>
</dbReference>
<dbReference type="Gene3D" id="3.40.190.10">
    <property type="entry name" value="Periplasmic binding protein-like II"/>
    <property type="match status" value="2"/>
</dbReference>
<evidence type="ECO:0000313" key="6">
    <source>
        <dbReference type="Proteomes" id="UP000467148"/>
    </source>
</evidence>
<accession>A0A7I7T8G9</accession>
<name>A0A7I7T8G9_9MYCO</name>
<keyword evidence="3" id="KW-0732">Signal</keyword>
<dbReference type="SUPFAM" id="SSF53850">
    <property type="entry name" value="Periplasmic binding protein-like II"/>
    <property type="match status" value="1"/>
</dbReference>
<dbReference type="InterPro" id="IPR006059">
    <property type="entry name" value="SBP"/>
</dbReference>
<keyword evidence="2" id="KW-0813">Transport</keyword>
<evidence type="ECO:0000313" key="5">
    <source>
        <dbReference type="EMBL" id="BBY65537.1"/>
    </source>
</evidence>
<proteinExistence type="predicted"/>
<evidence type="ECO:0000256" key="4">
    <source>
        <dbReference type="ARBA" id="ARBA00022764"/>
    </source>
</evidence>
<dbReference type="PROSITE" id="PS51257">
    <property type="entry name" value="PROKAR_LIPOPROTEIN"/>
    <property type="match status" value="1"/>
</dbReference>
<dbReference type="AlphaFoldDB" id="A0A7I7T8G9"/>
<dbReference type="Proteomes" id="UP000467148">
    <property type="component" value="Chromosome"/>
</dbReference>
<dbReference type="Pfam" id="PF13416">
    <property type="entry name" value="SBP_bac_8"/>
    <property type="match status" value="1"/>
</dbReference>
<dbReference type="PANTHER" id="PTHR30222:SF17">
    <property type="entry name" value="SPERMIDINE_PUTRESCINE-BINDING PERIPLASMIC PROTEIN"/>
    <property type="match status" value="1"/>
</dbReference>
<dbReference type="GO" id="GO:0015846">
    <property type="term" value="P:polyamine transport"/>
    <property type="evidence" value="ECO:0007669"/>
    <property type="project" value="InterPro"/>
</dbReference>
<dbReference type="InterPro" id="IPR001188">
    <property type="entry name" value="Sperm_putr-bd"/>
</dbReference>
<gene>
    <name evidence="5" type="ORF">MHEL_37800</name>
</gene>
<keyword evidence="4" id="KW-0574">Periplasm</keyword>
<keyword evidence="6" id="KW-1185">Reference proteome</keyword>
<dbReference type="GO" id="GO:0042597">
    <property type="term" value="C:periplasmic space"/>
    <property type="evidence" value="ECO:0007669"/>
    <property type="project" value="UniProtKB-SubCell"/>
</dbReference>
<reference evidence="5 6" key="1">
    <citation type="journal article" date="2019" name="Emerg. Microbes Infect.">
        <title>Comprehensive subspecies identification of 175 nontuberculous mycobacteria species based on 7547 genomic profiles.</title>
        <authorList>
            <person name="Matsumoto Y."/>
            <person name="Kinjo T."/>
            <person name="Motooka D."/>
            <person name="Nabeya D."/>
            <person name="Jung N."/>
            <person name="Uechi K."/>
            <person name="Horii T."/>
            <person name="Iida T."/>
            <person name="Fujita J."/>
            <person name="Nakamura S."/>
        </authorList>
    </citation>
    <scope>NUCLEOTIDE SEQUENCE [LARGE SCALE GENOMIC DNA]</scope>
    <source>
        <strain evidence="5 6">JCM 30396</strain>
    </source>
</reference>
<evidence type="ECO:0000256" key="3">
    <source>
        <dbReference type="ARBA" id="ARBA00022729"/>
    </source>
</evidence>
<dbReference type="KEGG" id="mhev:MHEL_37800"/>
<dbReference type="GO" id="GO:0019808">
    <property type="term" value="F:polyamine binding"/>
    <property type="evidence" value="ECO:0007669"/>
    <property type="project" value="InterPro"/>
</dbReference>
<dbReference type="RefSeq" id="WP_163749604.1">
    <property type="nucleotide sequence ID" value="NZ_AP022596.1"/>
</dbReference>